<organism evidence="1 2">
    <name type="scientific">Haloquadratum walsbyi J07HQW2</name>
    <dbReference type="NCBI Taxonomy" id="1238425"/>
    <lineage>
        <taxon>Archaea</taxon>
        <taxon>Methanobacteriati</taxon>
        <taxon>Methanobacteriota</taxon>
        <taxon>Stenosarchaea group</taxon>
        <taxon>Halobacteria</taxon>
        <taxon>Halobacteriales</taxon>
        <taxon>Haloferacaceae</taxon>
        <taxon>Haloquadratum</taxon>
    </lineage>
</organism>
<evidence type="ECO:0008006" key="3">
    <source>
        <dbReference type="Google" id="ProtNLM"/>
    </source>
</evidence>
<accession>U1NAI4</accession>
<gene>
    <name evidence="1" type="ORF">J07HQW2_00269</name>
</gene>
<proteinExistence type="predicted"/>
<dbReference type="Proteomes" id="UP000030710">
    <property type="component" value="Unassembled WGS sequence"/>
</dbReference>
<dbReference type="HOGENOM" id="CLU_122244_0_0_2"/>
<reference evidence="1 2" key="1">
    <citation type="journal article" date="2013" name="PLoS ONE">
        <title>Assembly-driven community genomics of a hypersaline microbial ecosystem.</title>
        <authorList>
            <person name="Podell S."/>
            <person name="Ugalde J.A."/>
            <person name="Narasingarao P."/>
            <person name="Banfield J.F."/>
            <person name="Heidelberg K.B."/>
            <person name="Allen E.E."/>
        </authorList>
    </citation>
    <scope>NUCLEOTIDE SEQUENCE [LARGE SCALE GENOMIC DNA]</scope>
    <source>
        <strain evidence="2">J07HQW2</strain>
    </source>
</reference>
<name>U1NAI4_9EURY</name>
<dbReference type="eggNOG" id="arCOG07571">
    <property type="taxonomic scope" value="Archaea"/>
</dbReference>
<sequence length="191" mass="21291">MMLLSRANMASKSPPLSRRRLLAVGSSAGIIAFGGCLGSITRSEQEVCSSGYREIGGVFTERSIVNYLRYASLTVPQSIRPGEKFVATLTNESTDPLTTLGKRRYMIQRLSPDGMWRNTIGVPEKYEWSPSQRVLEPGEELSWEMTLDVNEFSGPFQRCTTHIPATYRFIYWGFSEHDAGIALAAPFAIVE</sequence>
<dbReference type="AlphaFoldDB" id="U1NAI4"/>
<evidence type="ECO:0000313" key="2">
    <source>
        <dbReference type="Proteomes" id="UP000030710"/>
    </source>
</evidence>
<dbReference type="EMBL" id="KE356561">
    <property type="protein sequence ID" value="ERG93835.1"/>
    <property type="molecule type" value="Genomic_DNA"/>
</dbReference>
<evidence type="ECO:0000313" key="1">
    <source>
        <dbReference type="EMBL" id="ERG93835.1"/>
    </source>
</evidence>
<protein>
    <recommendedName>
        <fullName evidence="3">Intracellular proteinase inhibitor BsuPI domain-containing protein</fullName>
    </recommendedName>
</protein>